<evidence type="ECO:0000256" key="1">
    <source>
        <dbReference type="SAM" id="MobiDB-lite"/>
    </source>
</evidence>
<protein>
    <submittedName>
        <fullName evidence="2">Uncharacterized protein</fullName>
    </submittedName>
</protein>
<accession>A0AAD8E508</accession>
<feature type="non-terminal residue" evidence="2">
    <location>
        <position position="225"/>
    </location>
</feature>
<name>A0AAD8E508_DIPPU</name>
<feature type="region of interest" description="Disordered" evidence="1">
    <location>
        <begin position="24"/>
        <end position="158"/>
    </location>
</feature>
<keyword evidence="3" id="KW-1185">Reference proteome</keyword>
<feature type="compositionally biased region" description="Polar residues" evidence="1">
    <location>
        <begin position="147"/>
        <end position="158"/>
    </location>
</feature>
<organism evidence="2 3">
    <name type="scientific">Diploptera punctata</name>
    <name type="common">Pacific beetle cockroach</name>
    <dbReference type="NCBI Taxonomy" id="6984"/>
    <lineage>
        <taxon>Eukaryota</taxon>
        <taxon>Metazoa</taxon>
        <taxon>Ecdysozoa</taxon>
        <taxon>Arthropoda</taxon>
        <taxon>Hexapoda</taxon>
        <taxon>Insecta</taxon>
        <taxon>Pterygota</taxon>
        <taxon>Neoptera</taxon>
        <taxon>Polyneoptera</taxon>
        <taxon>Dictyoptera</taxon>
        <taxon>Blattodea</taxon>
        <taxon>Blaberoidea</taxon>
        <taxon>Blaberidae</taxon>
        <taxon>Diplopterinae</taxon>
        <taxon>Diploptera</taxon>
    </lineage>
</organism>
<evidence type="ECO:0000313" key="2">
    <source>
        <dbReference type="EMBL" id="KAJ9577498.1"/>
    </source>
</evidence>
<feature type="non-terminal residue" evidence="2">
    <location>
        <position position="1"/>
    </location>
</feature>
<reference evidence="2" key="1">
    <citation type="journal article" date="2023" name="IScience">
        <title>Live-bearing cockroach genome reveals convergent evolutionary mechanisms linked to viviparity in insects and beyond.</title>
        <authorList>
            <person name="Fouks B."/>
            <person name="Harrison M.C."/>
            <person name="Mikhailova A.A."/>
            <person name="Marchal E."/>
            <person name="English S."/>
            <person name="Carruthers M."/>
            <person name="Jennings E.C."/>
            <person name="Chiamaka E.L."/>
            <person name="Frigard R.A."/>
            <person name="Pippel M."/>
            <person name="Attardo G.M."/>
            <person name="Benoit J.B."/>
            <person name="Bornberg-Bauer E."/>
            <person name="Tobe S.S."/>
        </authorList>
    </citation>
    <scope>NUCLEOTIDE SEQUENCE</scope>
    <source>
        <strain evidence="2">Stay&amp;Tobe</strain>
    </source>
</reference>
<comment type="caution">
    <text evidence="2">The sequence shown here is derived from an EMBL/GenBank/DDBJ whole genome shotgun (WGS) entry which is preliminary data.</text>
</comment>
<proteinExistence type="predicted"/>
<gene>
    <name evidence="2" type="ORF">L9F63_005871</name>
</gene>
<evidence type="ECO:0000313" key="3">
    <source>
        <dbReference type="Proteomes" id="UP001233999"/>
    </source>
</evidence>
<dbReference type="EMBL" id="JASPKZ010009355">
    <property type="protein sequence ID" value="KAJ9577498.1"/>
    <property type="molecule type" value="Genomic_DNA"/>
</dbReference>
<dbReference type="AlphaFoldDB" id="A0AAD8E508"/>
<sequence length="225" mass="24898">PLAAMCLRMTTMMSQPVRKDNKEFYSGTDIYNGCRPPKRNKRKNFEPRNISLYSGEDNEVSDKTGHENSVPPSSPPQGTLELGSNSKRSRKPVPLRRFQQSEMMSSAGAPMDLSCSRNENNDESCGEDCDEQVNSDSGSAGDITRKATASSRFSPSSVHRNDEQLSHYHHHLPQHGTDASAMKEYAENTMKELLSIYGLNSPDMAENITKNVPLDSFASVSFSAD</sequence>
<feature type="compositionally biased region" description="Acidic residues" evidence="1">
    <location>
        <begin position="121"/>
        <end position="133"/>
    </location>
</feature>
<reference evidence="2" key="2">
    <citation type="submission" date="2023-05" db="EMBL/GenBank/DDBJ databases">
        <authorList>
            <person name="Fouks B."/>
        </authorList>
    </citation>
    <scope>NUCLEOTIDE SEQUENCE</scope>
    <source>
        <strain evidence="2">Stay&amp;Tobe</strain>
        <tissue evidence="2">Testes</tissue>
    </source>
</reference>
<dbReference type="Proteomes" id="UP001233999">
    <property type="component" value="Unassembled WGS sequence"/>
</dbReference>